<organism evidence="4 5">
    <name type="scientific">Actinidia rufa</name>
    <dbReference type="NCBI Taxonomy" id="165716"/>
    <lineage>
        <taxon>Eukaryota</taxon>
        <taxon>Viridiplantae</taxon>
        <taxon>Streptophyta</taxon>
        <taxon>Embryophyta</taxon>
        <taxon>Tracheophyta</taxon>
        <taxon>Spermatophyta</taxon>
        <taxon>Magnoliopsida</taxon>
        <taxon>eudicotyledons</taxon>
        <taxon>Gunneridae</taxon>
        <taxon>Pentapetalae</taxon>
        <taxon>asterids</taxon>
        <taxon>Ericales</taxon>
        <taxon>Actinidiaceae</taxon>
        <taxon>Actinidia</taxon>
    </lineage>
</organism>
<sequence length="494" mass="53354">MSPTLFHLLLILSLFVPSQPLLQPTENSFISLLISQNGLDFVKDLLVDKAISSLTPLEIPQIEKTMKIPILGNVHTVLSNITIYRIDVTSSYVKPGETGVAIVASGTTCNLSMNWYYSYSSWAVPFKISDHGSASVQPEVCQTARPQAREDRLGGDELASRDLVAAVEAGVLRAESVTELVRTNKMTATTAVVPLNAGAEPGGVAAALSLLLHRWLPLSREVLPPADSPSDLLLPPPPENSFKNSFGSLKLVEGMEVGLTLGLVNRGGSLELSLMDCGCYVKDITITLDGGASWLYQALPKEIKVDDTASLNVTFVNDLSLSNSSIGLKINGLFTRNGEDALPNNYLKNSQLPVSCTDSSKMLGISLEEDVFNSASTLYYNAKFMQWIVNEVPDKSLLNTAGWRFIVPQLYKKYPNDDMNMNLSLSSPPVIRISANNIDAIVYVDLIIDVLEGPDVIPVACISLWWCICKQDGGILAEGIEFGGGGTFIPAASD</sequence>
<dbReference type="Gene3D" id="3.15.20.10">
    <property type="entry name" value="Bactericidal permeability-increasing protein, domain 2"/>
    <property type="match status" value="1"/>
</dbReference>
<feature type="domain" description="Lipid-binding serum glycoprotein C-terminal" evidence="3">
    <location>
        <begin position="351"/>
        <end position="448"/>
    </location>
</feature>
<evidence type="ECO:0000259" key="2">
    <source>
        <dbReference type="Pfam" id="PF01273"/>
    </source>
</evidence>
<feature type="signal peptide" evidence="1">
    <location>
        <begin position="1"/>
        <end position="20"/>
    </location>
</feature>
<dbReference type="Gene3D" id="3.15.10.10">
    <property type="entry name" value="Bactericidal permeability-increasing protein, domain 1"/>
    <property type="match status" value="1"/>
</dbReference>
<accession>A0A7J0FFZ6</accession>
<protein>
    <submittedName>
        <fullName evidence="4">Lipid-binding serum glycoprotein family protein</fullName>
    </submittedName>
</protein>
<dbReference type="PANTHER" id="PTHR46801">
    <property type="entry name" value="OS06G0309200 PROTEIN"/>
    <property type="match status" value="1"/>
</dbReference>
<dbReference type="InterPro" id="IPR017943">
    <property type="entry name" value="Bactericidal_perm-incr_a/b_dom"/>
</dbReference>
<evidence type="ECO:0000313" key="4">
    <source>
        <dbReference type="EMBL" id="GFY97620.1"/>
    </source>
</evidence>
<dbReference type="EMBL" id="BJWL01000012">
    <property type="protein sequence ID" value="GFY97620.1"/>
    <property type="molecule type" value="Genomic_DNA"/>
</dbReference>
<dbReference type="Pfam" id="PF01273">
    <property type="entry name" value="LBP_BPI_CETP"/>
    <property type="match status" value="1"/>
</dbReference>
<dbReference type="AlphaFoldDB" id="A0A7J0FFZ6"/>
<dbReference type="OrthoDB" id="10255543at2759"/>
<dbReference type="SUPFAM" id="SSF55394">
    <property type="entry name" value="Bactericidal permeability-increasing protein, BPI"/>
    <property type="match status" value="3"/>
</dbReference>
<keyword evidence="1" id="KW-0732">Signal</keyword>
<dbReference type="GO" id="GO:0008289">
    <property type="term" value="F:lipid binding"/>
    <property type="evidence" value="ECO:0007669"/>
    <property type="project" value="InterPro"/>
</dbReference>
<reference evidence="4 5" key="1">
    <citation type="submission" date="2019-07" db="EMBL/GenBank/DDBJ databases">
        <title>De Novo Assembly of kiwifruit Actinidia rufa.</title>
        <authorList>
            <person name="Sugita-Konishi S."/>
            <person name="Sato K."/>
            <person name="Mori E."/>
            <person name="Abe Y."/>
            <person name="Kisaki G."/>
            <person name="Hamano K."/>
            <person name="Suezawa K."/>
            <person name="Otani M."/>
            <person name="Fukuda T."/>
            <person name="Manabe T."/>
            <person name="Gomi K."/>
            <person name="Tabuchi M."/>
            <person name="Akimitsu K."/>
            <person name="Kataoka I."/>
        </authorList>
    </citation>
    <scope>NUCLEOTIDE SEQUENCE [LARGE SCALE GENOMIC DNA]</scope>
    <source>
        <strain evidence="5">cv. Fuchu</strain>
    </source>
</reference>
<dbReference type="InterPro" id="IPR001124">
    <property type="entry name" value="Lipid-bd_serum_glycop_C"/>
</dbReference>
<keyword evidence="5" id="KW-1185">Reference proteome</keyword>
<name>A0A7J0FFZ6_9ERIC</name>
<dbReference type="Proteomes" id="UP000585474">
    <property type="component" value="Unassembled WGS sequence"/>
</dbReference>
<feature type="domain" description="Lipid-binding serum glycoprotein N-terminal" evidence="2">
    <location>
        <begin position="38"/>
        <end position="121"/>
    </location>
</feature>
<proteinExistence type="predicted"/>
<evidence type="ECO:0000256" key="1">
    <source>
        <dbReference type="SAM" id="SignalP"/>
    </source>
</evidence>
<evidence type="ECO:0000259" key="3">
    <source>
        <dbReference type="Pfam" id="PF02886"/>
    </source>
</evidence>
<dbReference type="InterPro" id="IPR017942">
    <property type="entry name" value="Lipid-bd_serum_glycop_N"/>
</dbReference>
<gene>
    <name evidence="4" type="ORF">Acr_12g0001610</name>
</gene>
<dbReference type="Pfam" id="PF02886">
    <property type="entry name" value="LBP_BPI_CETP_C"/>
    <property type="match status" value="1"/>
</dbReference>
<dbReference type="InterPro" id="IPR045897">
    <property type="entry name" value="BPI/LBP_pln"/>
</dbReference>
<comment type="caution">
    <text evidence="4">The sequence shown here is derived from an EMBL/GenBank/DDBJ whole genome shotgun (WGS) entry which is preliminary data.</text>
</comment>
<feature type="chain" id="PRO_5029778965" evidence="1">
    <location>
        <begin position="21"/>
        <end position="494"/>
    </location>
</feature>
<dbReference type="PANTHER" id="PTHR46801:SF6">
    <property type="entry name" value="LIPID-BINDING SERUM GLYCOPROTEIN C-TERMINAL DOMAIN-CONTAINING PROTEIN"/>
    <property type="match status" value="1"/>
</dbReference>
<evidence type="ECO:0000313" key="5">
    <source>
        <dbReference type="Proteomes" id="UP000585474"/>
    </source>
</evidence>